<sequence length="94" mass="10359">MTPRLVNSDIPNPRAIGKIPARTFSGGNGRVNYWVASWGTNTTDGAISVMQRTSVYSTVVGISLDSGWNYEHTQWVDMDFDGLKDCLTARYRGG</sequence>
<reference evidence="1" key="4">
    <citation type="submission" date="2025-09" db="UniProtKB">
        <authorList>
            <consortium name="Ensembl"/>
        </authorList>
    </citation>
    <scope>IDENTIFICATION</scope>
</reference>
<reference evidence="1" key="2">
    <citation type="journal article" date="2008" name="Genome Biol.">
        <title>Improved genome assembly and evidence-based global gene model set for the chordate Ciona intestinalis: new insight into intron and operon populations.</title>
        <authorList>
            <person name="Satou Y."/>
            <person name="Mineta K."/>
            <person name="Ogasawara M."/>
            <person name="Sasakura Y."/>
            <person name="Shoguchi E."/>
            <person name="Ueno K."/>
            <person name="Yamada L."/>
            <person name="Matsumoto J."/>
            <person name="Wasserscheid J."/>
            <person name="Dewar K."/>
            <person name="Wiley G.B."/>
            <person name="Macmil S.L."/>
            <person name="Roe B.A."/>
            <person name="Zeller R.W."/>
            <person name="Hastings K.E."/>
            <person name="Lemaire P."/>
            <person name="Lindquist E."/>
            <person name="Endo T."/>
            <person name="Hotta K."/>
            <person name="Inaba K."/>
        </authorList>
    </citation>
    <scope>NUCLEOTIDE SEQUENCE [LARGE SCALE GENOMIC DNA]</scope>
    <source>
        <strain evidence="1">wild type</strain>
    </source>
</reference>
<reference evidence="2" key="1">
    <citation type="journal article" date="2002" name="Science">
        <title>The draft genome of Ciona intestinalis: insights into chordate and vertebrate origins.</title>
        <authorList>
            <person name="Dehal P."/>
            <person name="Satou Y."/>
            <person name="Campbell R.K."/>
            <person name="Chapman J."/>
            <person name="Degnan B."/>
            <person name="De Tomaso A."/>
            <person name="Davidson B."/>
            <person name="Di Gregorio A."/>
            <person name="Gelpke M."/>
            <person name="Goodstein D.M."/>
            <person name="Harafuji N."/>
            <person name="Hastings K.E."/>
            <person name="Ho I."/>
            <person name="Hotta K."/>
            <person name="Huang W."/>
            <person name="Kawashima T."/>
            <person name="Lemaire P."/>
            <person name="Martinez D."/>
            <person name="Meinertzhagen I.A."/>
            <person name="Necula S."/>
            <person name="Nonaka M."/>
            <person name="Putnam N."/>
            <person name="Rash S."/>
            <person name="Saiga H."/>
            <person name="Satake M."/>
            <person name="Terry A."/>
            <person name="Yamada L."/>
            <person name="Wang H.G."/>
            <person name="Awazu S."/>
            <person name="Azumi K."/>
            <person name="Boore J."/>
            <person name="Branno M."/>
            <person name="Chin-Bow S."/>
            <person name="DeSantis R."/>
            <person name="Doyle S."/>
            <person name="Francino P."/>
            <person name="Keys D.N."/>
            <person name="Haga S."/>
            <person name="Hayashi H."/>
            <person name="Hino K."/>
            <person name="Imai K.S."/>
            <person name="Inaba K."/>
            <person name="Kano S."/>
            <person name="Kobayashi K."/>
            <person name="Kobayashi M."/>
            <person name="Lee B.I."/>
            <person name="Makabe K.W."/>
            <person name="Manohar C."/>
            <person name="Matassi G."/>
            <person name="Medina M."/>
            <person name="Mochizuki Y."/>
            <person name="Mount S."/>
            <person name="Morishita T."/>
            <person name="Miura S."/>
            <person name="Nakayama A."/>
            <person name="Nishizaka S."/>
            <person name="Nomoto H."/>
            <person name="Ohta F."/>
            <person name="Oishi K."/>
            <person name="Rigoutsos I."/>
            <person name="Sano M."/>
            <person name="Sasaki A."/>
            <person name="Sasakura Y."/>
            <person name="Shoguchi E."/>
            <person name="Shin-i T."/>
            <person name="Spagnuolo A."/>
            <person name="Stainier D."/>
            <person name="Suzuki M.M."/>
            <person name="Tassy O."/>
            <person name="Takatori N."/>
            <person name="Tokuoka M."/>
            <person name="Yagi K."/>
            <person name="Yoshizaki F."/>
            <person name="Wada S."/>
            <person name="Zhang C."/>
            <person name="Hyatt P.D."/>
            <person name="Larimer F."/>
            <person name="Detter C."/>
            <person name="Doggett N."/>
            <person name="Glavina T."/>
            <person name="Hawkins T."/>
            <person name="Richardson P."/>
            <person name="Lucas S."/>
            <person name="Kohara Y."/>
            <person name="Levine M."/>
            <person name="Satoh N."/>
            <person name="Rokhsar D.S."/>
        </authorList>
    </citation>
    <scope>NUCLEOTIDE SEQUENCE [LARGE SCALE GENOMIC DNA]</scope>
</reference>
<keyword evidence="2" id="KW-1185">Reference proteome</keyword>
<name>F6UWU1_CIOIN</name>
<evidence type="ECO:0000313" key="1">
    <source>
        <dbReference type="Ensembl" id="ENSCINP00000026826.2"/>
    </source>
</evidence>
<organism evidence="1 2">
    <name type="scientific">Ciona intestinalis</name>
    <name type="common">Transparent sea squirt</name>
    <name type="synonym">Ascidia intestinalis</name>
    <dbReference type="NCBI Taxonomy" id="7719"/>
    <lineage>
        <taxon>Eukaryota</taxon>
        <taxon>Metazoa</taxon>
        <taxon>Chordata</taxon>
        <taxon>Tunicata</taxon>
        <taxon>Ascidiacea</taxon>
        <taxon>Phlebobranchia</taxon>
        <taxon>Cionidae</taxon>
        <taxon>Ciona</taxon>
    </lineage>
</organism>
<protein>
    <submittedName>
        <fullName evidence="1">Uncharacterized protein</fullName>
    </submittedName>
</protein>
<evidence type="ECO:0000313" key="2">
    <source>
        <dbReference type="Proteomes" id="UP000008144"/>
    </source>
</evidence>
<accession>F6UWU1</accession>
<proteinExistence type="predicted"/>
<reference evidence="1" key="3">
    <citation type="submission" date="2025-08" db="UniProtKB">
        <authorList>
            <consortium name="Ensembl"/>
        </authorList>
    </citation>
    <scope>IDENTIFICATION</scope>
</reference>
<dbReference type="EMBL" id="EAAA01000458">
    <property type="status" value="NOT_ANNOTATED_CDS"/>
    <property type="molecule type" value="Genomic_DNA"/>
</dbReference>
<dbReference type="HOGENOM" id="CLU_2391510_0_0_1"/>
<dbReference type="Proteomes" id="UP000008144">
    <property type="component" value="Chromosome 10"/>
</dbReference>
<dbReference type="AlphaFoldDB" id="F6UWU1"/>
<dbReference type="Ensembl" id="ENSCINT00000027072.2">
    <property type="protein sequence ID" value="ENSCINP00000026826.2"/>
    <property type="gene ID" value="ENSCING00000014961.2"/>
</dbReference>
<dbReference type="InParanoid" id="F6UWU1"/>